<accession>A0A2P6Q8D5</accession>
<proteinExistence type="predicted"/>
<evidence type="ECO:0000256" key="1">
    <source>
        <dbReference type="SAM" id="MobiDB-lite"/>
    </source>
</evidence>
<organism evidence="2 3">
    <name type="scientific">Rosa chinensis</name>
    <name type="common">China rose</name>
    <dbReference type="NCBI Taxonomy" id="74649"/>
    <lineage>
        <taxon>Eukaryota</taxon>
        <taxon>Viridiplantae</taxon>
        <taxon>Streptophyta</taxon>
        <taxon>Embryophyta</taxon>
        <taxon>Tracheophyta</taxon>
        <taxon>Spermatophyta</taxon>
        <taxon>Magnoliopsida</taxon>
        <taxon>eudicotyledons</taxon>
        <taxon>Gunneridae</taxon>
        <taxon>Pentapetalae</taxon>
        <taxon>rosids</taxon>
        <taxon>fabids</taxon>
        <taxon>Rosales</taxon>
        <taxon>Rosaceae</taxon>
        <taxon>Rosoideae</taxon>
        <taxon>Rosoideae incertae sedis</taxon>
        <taxon>Rosa</taxon>
    </lineage>
</organism>
<feature type="region of interest" description="Disordered" evidence="1">
    <location>
        <begin position="46"/>
        <end position="69"/>
    </location>
</feature>
<gene>
    <name evidence="2" type="ORF">RchiOBHm_Chr5g0024701</name>
</gene>
<keyword evidence="3" id="KW-1185">Reference proteome</keyword>
<sequence>MALSNHCLNCRVSICQPQFQIGLKLELQPGPPASIRLSLLAWKNDSQPNGNAESKSPFETTTHYFPLRS</sequence>
<evidence type="ECO:0000313" key="2">
    <source>
        <dbReference type="EMBL" id="PRQ30443.1"/>
    </source>
</evidence>
<protein>
    <submittedName>
        <fullName evidence="2">Uncharacterized protein</fullName>
    </submittedName>
</protein>
<dbReference type="AlphaFoldDB" id="A0A2P6Q8D5"/>
<comment type="caution">
    <text evidence="2">The sequence shown here is derived from an EMBL/GenBank/DDBJ whole genome shotgun (WGS) entry which is preliminary data.</text>
</comment>
<name>A0A2P6Q8D5_ROSCH</name>
<evidence type="ECO:0000313" key="3">
    <source>
        <dbReference type="Proteomes" id="UP000238479"/>
    </source>
</evidence>
<reference evidence="2 3" key="1">
    <citation type="journal article" date="2018" name="Nat. Genet.">
        <title>The Rosa genome provides new insights in the design of modern roses.</title>
        <authorList>
            <person name="Bendahmane M."/>
        </authorList>
    </citation>
    <scope>NUCLEOTIDE SEQUENCE [LARGE SCALE GENOMIC DNA]</scope>
    <source>
        <strain evidence="3">cv. Old Blush</strain>
    </source>
</reference>
<feature type="compositionally biased region" description="Polar residues" evidence="1">
    <location>
        <begin position="46"/>
        <end position="63"/>
    </location>
</feature>
<dbReference type="EMBL" id="PDCK01000043">
    <property type="protein sequence ID" value="PRQ30443.1"/>
    <property type="molecule type" value="Genomic_DNA"/>
</dbReference>
<dbReference type="Gramene" id="PRQ30443">
    <property type="protein sequence ID" value="PRQ30443"/>
    <property type="gene ID" value="RchiOBHm_Chr5g0024701"/>
</dbReference>
<dbReference type="Proteomes" id="UP000238479">
    <property type="component" value="Chromosome 5"/>
</dbReference>